<dbReference type="InterPro" id="IPR002716">
    <property type="entry name" value="PIN_dom"/>
</dbReference>
<dbReference type="Proteomes" id="UP000196878">
    <property type="component" value="Unassembled WGS sequence"/>
</dbReference>
<name>A0A212AAG9_9RHOB</name>
<protein>
    <submittedName>
        <fullName evidence="2">PIN domain-containing protein</fullName>
    </submittedName>
</protein>
<dbReference type="SUPFAM" id="SSF88723">
    <property type="entry name" value="PIN domain-like"/>
    <property type="match status" value="1"/>
</dbReference>
<dbReference type="NCBIfam" id="NF046100">
    <property type="entry name" value="RSP_2648_fam_PIN"/>
    <property type="match status" value="1"/>
</dbReference>
<dbReference type="Pfam" id="PF13470">
    <property type="entry name" value="PIN_3"/>
    <property type="match status" value="1"/>
</dbReference>
<evidence type="ECO:0000313" key="2">
    <source>
        <dbReference type="EMBL" id="OWJ76991.1"/>
    </source>
</evidence>
<keyword evidence="3" id="KW-1185">Reference proteome</keyword>
<dbReference type="InterPro" id="IPR029060">
    <property type="entry name" value="PIN-like_dom_sf"/>
</dbReference>
<feature type="domain" description="PIN" evidence="1">
    <location>
        <begin position="2"/>
        <end position="110"/>
    </location>
</feature>
<dbReference type="AlphaFoldDB" id="A0A212AAG9"/>
<accession>A0A212AAG9</accession>
<gene>
    <name evidence="2" type="ORF">CDV49_12610</name>
</gene>
<reference evidence="2 3" key="1">
    <citation type="submission" date="2016-12" db="EMBL/GenBank/DDBJ databases">
        <title>Comparison of Traditional DNA-DNA Hybridization with In Silico Genomic Analysis.</title>
        <authorList>
            <person name="Nicholson A.C."/>
            <person name="Humrighouse B.W."/>
            <person name="Graziano J."/>
            <person name="Lasker B."/>
            <person name="Whitney A.M."/>
            <person name="Mcquiston J.R."/>
        </authorList>
    </citation>
    <scope>NUCLEOTIDE SEQUENCE [LARGE SCALE GENOMIC DNA]</scope>
    <source>
        <strain evidence="2 3">H2240</strain>
    </source>
</reference>
<evidence type="ECO:0000259" key="1">
    <source>
        <dbReference type="Pfam" id="PF13470"/>
    </source>
</evidence>
<dbReference type="OrthoDB" id="211933at2"/>
<comment type="caution">
    <text evidence="2">The sequence shown here is derived from an EMBL/GenBank/DDBJ whole genome shotgun (WGS) entry which is preliminary data.</text>
</comment>
<evidence type="ECO:0000313" key="3">
    <source>
        <dbReference type="Proteomes" id="UP000196878"/>
    </source>
</evidence>
<dbReference type="EMBL" id="NIPW01000024">
    <property type="protein sequence ID" value="OWJ76991.1"/>
    <property type="molecule type" value="Genomic_DNA"/>
</dbReference>
<organism evidence="2 3">
    <name type="scientific">Haematobacter genomosp. 1</name>
    <dbReference type="NCBI Taxonomy" id="366618"/>
    <lineage>
        <taxon>Bacteria</taxon>
        <taxon>Pseudomonadati</taxon>
        <taxon>Pseudomonadota</taxon>
        <taxon>Alphaproteobacteria</taxon>
        <taxon>Rhodobacterales</taxon>
        <taxon>Paracoccaceae</taxon>
        <taxon>Haematobacter</taxon>
    </lineage>
</organism>
<sequence length="181" mass="20059">MRVLIDANVLYPTVLREIVTGVAAEGMFTPLWSTRILEEWALAARRLGPGQEVVARGEIALLHARWPEAEVAAGDTIGDTGGLYLPDPDDIHVLAAAKAGGAEVILTQNLKDFPRRELEIHLLRAEAPDDFLMDLWLRHPADVERVVRAVQGRTEEISGREQPLRALLRRARLPRLGKALT</sequence>
<proteinExistence type="predicted"/>
<dbReference type="RefSeq" id="WP_088215784.1">
    <property type="nucleotide sequence ID" value="NZ_NIPW01000024.1"/>
</dbReference>